<dbReference type="Proteomes" id="UP001163324">
    <property type="component" value="Chromosome 1"/>
</dbReference>
<sequence>MQAVPQGVGHAPAATEDPSARRACDQCRMRKIRCDKDWPCSNCRTAKRTCTSTGAGQRPREARQRVLISSQYERKIDQIEARLGNIEALLQKLASGIASPDHVARLSHTPQTGPSSVLEASSTIEGDESDDESAFGGDAGLAQHTAFASDFLENAMERTSLLELSPAMDSALANLRQLVEMQKERSISHGPRFPLQKPIPEGGLGKLSMPPIEAVVPLLKETKNTPPTLFTFSCALVGLSDFSGLCKSVYFATEDFSDATFAIVNAGLYNLFAEQSTLATDQTLRDQYGAYTRICQANLETCIANLPLFLSAKIENVQALFLGTLYAIDMSRPSVAWQLTSNAAQLCQTGGYHRAECLSKDPPLIAQVKTILFWQVYTMDKGLSLRLGRASVIQDYDISIPRDFNFVGFPHLEESRVPEIWLKTSSLQGRLYEQLYSPAALASSQAEITNKAQKLAAECRTLEVEVTECKRETVAYLKTLSTSELIQAFIGGDEAQFYVTMTLVYRAIPAPEGSPSRFSQECLSSARRAIQCHHESLHMLEYGQYVKLIYVHWALMLTPFAPFFVLFCHAIETSDMDDLKIIQDFADSLEQLRGVSETAEKLIRLYQVMRDVAVVYLETKAQQQQDQTMIPIGDEFDMYLSQLGVMPTEDHPMTQPPNPLGIALGGPATQAADWFQGSRAIFGLLEEDSIPQMEAGRWT</sequence>
<name>A0ACC0VDE2_9HYPO</name>
<gene>
    <name evidence="1" type="ORF">N3K66_000996</name>
</gene>
<organism evidence="1 2">
    <name type="scientific">Trichothecium roseum</name>
    <dbReference type="NCBI Taxonomy" id="47278"/>
    <lineage>
        <taxon>Eukaryota</taxon>
        <taxon>Fungi</taxon>
        <taxon>Dikarya</taxon>
        <taxon>Ascomycota</taxon>
        <taxon>Pezizomycotina</taxon>
        <taxon>Sordariomycetes</taxon>
        <taxon>Hypocreomycetidae</taxon>
        <taxon>Hypocreales</taxon>
        <taxon>Hypocreales incertae sedis</taxon>
        <taxon>Trichothecium</taxon>
    </lineage>
</organism>
<proteinExistence type="predicted"/>
<evidence type="ECO:0000313" key="2">
    <source>
        <dbReference type="Proteomes" id="UP001163324"/>
    </source>
</evidence>
<protein>
    <submittedName>
        <fullName evidence="1">Uncharacterized protein</fullName>
    </submittedName>
</protein>
<accession>A0ACC0VDE2</accession>
<reference evidence="1" key="1">
    <citation type="submission" date="2022-10" db="EMBL/GenBank/DDBJ databases">
        <title>Complete Genome of Trichothecium roseum strain YXFP-22015, a Plant Pathogen Isolated from Citrus.</title>
        <authorList>
            <person name="Wang Y."/>
            <person name="Zhu L."/>
        </authorList>
    </citation>
    <scope>NUCLEOTIDE SEQUENCE</scope>
    <source>
        <strain evidence="1">YXFP-22015</strain>
    </source>
</reference>
<dbReference type="EMBL" id="CM047940">
    <property type="protein sequence ID" value="KAI9904467.1"/>
    <property type="molecule type" value="Genomic_DNA"/>
</dbReference>
<evidence type="ECO:0000313" key="1">
    <source>
        <dbReference type="EMBL" id="KAI9904467.1"/>
    </source>
</evidence>
<keyword evidence="2" id="KW-1185">Reference proteome</keyword>
<comment type="caution">
    <text evidence="1">The sequence shown here is derived from an EMBL/GenBank/DDBJ whole genome shotgun (WGS) entry which is preliminary data.</text>
</comment>